<accession>A0A225WRT3</accession>
<sequence length="64" mass="7539">MSKTLKGQGRKEIFPGVSDLLTFMKDIIRREEAVCNDIIQYIWKIHLQSLEAILRQELPFWTSC</sequence>
<dbReference type="Proteomes" id="UP000198211">
    <property type="component" value="Unassembled WGS sequence"/>
</dbReference>
<reference evidence="2" key="1">
    <citation type="submission" date="2017-03" db="EMBL/GenBank/DDBJ databases">
        <title>Phytopthora megakarya and P. palmivora, two closely related causual agents of cacao black pod achieved similar genome size and gene model numbers by different mechanisms.</title>
        <authorList>
            <person name="Ali S."/>
            <person name="Shao J."/>
            <person name="Larry D.J."/>
            <person name="Kronmiller B."/>
            <person name="Shen D."/>
            <person name="Strem M.D."/>
            <person name="Melnick R.L."/>
            <person name="Guiltinan M.J."/>
            <person name="Tyler B.M."/>
            <person name="Meinhardt L.W."/>
            <person name="Bailey B.A."/>
        </authorList>
    </citation>
    <scope>NUCLEOTIDE SEQUENCE [LARGE SCALE GENOMIC DNA]</scope>
    <source>
        <strain evidence="2">zdho120</strain>
    </source>
</reference>
<comment type="caution">
    <text evidence="1">The sequence shown here is derived from an EMBL/GenBank/DDBJ whole genome shotgun (WGS) entry which is preliminary data.</text>
</comment>
<proteinExistence type="predicted"/>
<evidence type="ECO:0000313" key="1">
    <source>
        <dbReference type="EMBL" id="OWZ20291.1"/>
    </source>
</evidence>
<gene>
    <name evidence="1" type="ORF">PHMEG_0005307</name>
</gene>
<dbReference type="AlphaFoldDB" id="A0A225WRT3"/>
<organism evidence="1 2">
    <name type="scientific">Phytophthora megakarya</name>
    <dbReference type="NCBI Taxonomy" id="4795"/>
    <lineage>
        <taxon>Eukaryota</taxon>
        <taxon>Sar</taxon>
        <taxon>Stramenopiles</taxon>
        <taxon>Oomycota</taxon>
        <taxon>Peronosporomycetes</taxon>
        <taxon>Peronosporales</taxon>
        <taxon>Peronosporaceae</taxon>
        <taxon>Phytophthora</taxon>
    </lineage>
</organism>
<evidence type="ECO:0000313" key="2">
    <source>
        <dbReference type="Proteomes" id="UP000198211"/>
    </source>
</evidence>
<keyword evidence="2" id="KW-1185">Reference proteome</keyword>
<protein>
    <submittedName>
        <fullName evidence="1">Uncharacterized protein</fullName>
    </submittedName>
</protein>
<name>A0A225WRT3_9STRA</name>
<dbReference type="EMBL" id="NBNE01000340">
    <property type="protein sequence ID" value="OWZ20291.1"/>
    <property type="molecule type" value="Genomic_DNA"/>
</dbReference>